<dbReference type="STRING" id="763407.A0A163ERV9"/>
<dbReference type="VEuPathDB" id="FungiDB:PHYBLDRAFT_5984"/>
<dbReference type="PANTHER" id="PTHR11538">
    <property type="entry name" value="PHENYLALANYL-TRNA SYNTHETASE"/>
    <property type="match status" value="1"/>
</dbReference>
<dbReference type="InParanoid" id="A0A163ERV9"/>
<proteinExistence type="predicted"/>
<dbReference type="FunCoup" id="A0A163ERV9">
    <property type="interactions" value="302"/>
</dbReference>
<evidence type="ECO:0000313" key="3">
    <source>
        <dbReference type="Proteomes" id="UP000077315"/>
    </source>
</evidence>
<dbReference type="AlphaFoldDB" id="A0A163ERV9"/>
<dbReference type="GO" id="GO:0070475">
    <property type="term" value="P:rRNA base methylation"/>
    <property type="evidence" value="ECO:0007669"/>
    <property type="project" value="InterPro"/>
</dbReference>
<dbReference type="RefSeq" id="XP_018299180.1">
    <property type="nucleotide sequence ID" value="XM_018440568.1"/>
</dbReference>
<keyword evidence="3" id="KW-1185">Reference proteome</keyword>
<dbReference type="Pfam" id="PF10354">
    <property type="entry name" value="BMT5-like"/>
    <property type="match status" value="1"/>
</dbReference>
<evidence type="ECO:0000313" key="2">
    <source>
        <dbReference type="EMBL" id="OAD81140.1"/>
    </source>
</evidence>
<protein>
    <recommendedName>
        <fullName evidence="1">25S rRNA (uridine-N(3))-methyltransferase BMT5-like domain-containing protein</fullName>
    </recommendedName>
</protein>
<dbReference type="InterPro" id="IPR019446">
    <property type="entry name" value="BMT5-like"/>
</dbReference>
<evidence type="ECO:0000259" key="1">
    <source>
        <dbReference type="Pfam" id="PF10354"/>
    </source>
</evidence>
<dbReference type="Proteomes" id="UP000077315">
    <property type="component" value="Unassembled WGS sequence"/>
</dbReference>
<reference evidence="3" key="1">
    <citation type="submission" date="2015-06" db="EMBL/GenBank/DDBJ databases">
        <title>Expansion of signal transduction pathways in fungi by whole-genome duplication.</title>
        <authorList>
            <consortium name="DOE Joint Genome Institute"/>
            <person name="Corrochano L.M."/>
            <person name="Kuo A."/>
            <person name="Marcet-Houben M."/>
            <person name="Polaino S."/>
            <person name="Salamov A."/>
            <person name="Villalobos J.M."/>
            <person name="Alvarez M.I."/>
            <person name="Avalos J."/>
            <person name="Benito E.P."/>
            <person name="Benoit I."/>
            <person name="Burger G."/>
            <person name="Camino L.P."/>
            <person name="Canovas D."/>
            <person name="Cerda-Olmedo E."/>
            <person name="Cheng J.-F."/>
            <person name="Dominguez A."/>
            <person name="Elias M."/>
            <person name="Eslava A.P."/>
            <person name="Glaser F."/>
            <person name="Grimwood J."/>
            <person name="Gutierrez G."/>
            <person name="Heitman J."/>
            <person name="Henrissat B."/>
            <person name="Iturriaga E.A."/>
            <person name="Lang B.F."/>
            <person name="Lavin J.L."/>
            <person name="Lee S."/>
            <person name="Li W."/>
            <person name="Lindquist E."/>
            <person name="Lopez-Garcia S."/>
            <person name="Luque E.M."/>
            <person name="Marcos A.T."/>
            <person name="Martin J."/>
            <person name="McCluskey K."/>
            <person name="Medina H.R."/>
            <person name="Miralles-Duran A."/>
            <person name="Miyazaki A."/>
            <person name="Munoz-Torres E."/>
            <person name="Oguiza J.A."/>
            <person name="Ohm R."/>
            <person name="Olmedo M."/>
            <person name="Orejas M."/>
            <person name="Ortiz-Castellanos L."/>
            <person name="Pisabarro A.G."/>
            <person name="Rodriguez-Romero J."/>
            <person name="Ruiz-Herrera J."/>
            <person name="Ruiz-Vazquez R."/>
            <person name="Sanz C."/>
            <person name="Schackwitz W."/>
            <person name="Schmutz J."/>
            <person name="Shahriari M."/>
            <person name="Shelest E."/>
            <person name="Silva-Franco F."/>
            <person name="Soanes D."/>
            <person name="Syed K."/>
            <person name="Tagua V.G."/>
            <person name="Talbot N.J."/>
            <person name="Thon M."/>
            <person name="De vries R.P."/>
            <person name="Wiebenga A."/>
            <person name="Yadav J.S."/>
            <person name="Braun E.L."/>
            <person name="Baker S."/>
            <person name="Garre V."/>
            <person name="Horwitz B."/>
            <person name="Torres-Martinez S."/>
            <person name="Idnurm A."/>
            <person name="Herrera-Estrella A."/>
            <person name="Gabaldon T."/>
            <person name="Grigoriev I.V."/>
        </authorList>
    </citation>
    <scope>NUCLEOTIDE SEQUENCE [LARGE SCALE GENOMIC DNA]</scope>
    <source>
        <strain evidence="3">NRRL 1555(-)</strain>
    </source>
</reference>
<accession>A0A163ERV9</accession>
<organism evidence="2 3">
    <name type="scientific">Phycomyces blakesleeanus (strain ATCC 8743b / DSM 1359 / FGSC 10004 / NBRC 33097 / NRRL 1555)</name>
    <dbReference type="NCBI Taxonomy" id="763407"/>
    <lineage>
        <taxon>Eukaryota</taxon>
        <taxon>Fungi</taxon>
        <taxon>Fungi incertae sedis</taxon>
        <taxon>Mucoromycota</taxon>
        <taxon>Mucoromycotina</taxon>
        <taxon>Mucoromycetes</taxon>
        <taxon>Mucorales</taxon>
        <taxon>Phycomycetaceae</taxon>
        <taxon>Phycomyces</taxon>
    </lineage>
</organism>
<sequence>DKILLIGEGNFSFARALSEKYLTEGSENMVATCFDSEEVVFKKYGEEVKDNVAYIESLGGKVLYGVDGTQLDKCKAIKHNLFSRIVFNFPHAGSGIKDQNRNVRANQELMTAFFASAAPRLTDGKQPLGHGEIHVSMKTCKPYNLWAVRNLAKAGNLGTKTTFKFHPEDYPGYEHRRTIGFKEGVSK</sequence>
<dbReference type="OrthoDB" id="273345at2759"/>
<dbReference type="GeneID" id="29001474"/>
<feature type="non-terminal residue" evidence="2">
    <location>
        <position position="1"/>
    </location>
</feature>
<dbReference type="GO" id="GO:0005737">
    <property type="term" value="C:cytoplasm"/>
    <property type="evidence" value="ECO:0007669"/>
    <property type="project" value="TreeGrafter"/>
</dbReference>
<dbReference type="PANTHER" id="PTHR11538:SF26">
    <property type="entry name" value="FERREDOXIN-FOLD ANTICODON-BINDING DOMAIN-CONTAINING PROTEIN 1"/>
    <property type="match status" value="1"/>
</dbReference>
<dbReference type="EMBL" id="KV440971">
    <property type="protein sequence ID" value="OAD81140.1"/>
    <property type="molecule type" value="Genomic_DNA"/>
</dbReference>
<feature type="non-terminal residue" evidence="2">
    <location>
        <position position="187"/>
    </location>
</feature>
<name>A0A163ERV9_PHYB8</name>
<gene>
    <name evidence="2" type="ORF">PHYBLDRAFT_5984</name>
</gene>
<dbReference type="GO" id="GO:0070042">
    <property type="term" value="F:rRNA (uridine-N3-)-methyltransferase activity"/>
    <property type="evidence" value="ECO:0007669"/>
    <property type="project" value="InterPro"/>
</dbReference>
<feature type="domain" description="25S rRNA (uridine-N(3))-methyltransferase BMT5-like" evidence="1">
    <location>
        <begin position="4"/>
        <end position="177"/>
    </location>
</feature>